<dbReference type="RefSeq" id="WP_160906378.1">
    <property type="nucleotide sequence ID" value="NZ_WVHS01000002.1"/>
</dbReference>
<dbReference type="Pfam" id="PF00149">
    <property type="entry name" value="Metallophos"/>
    <property type="match status" value="1"/>
</dbReference>
<reference evidence="2 3" key="1">
    <citation type="submission" date="2019-11" db="EMBL/GenBank/DDBJ databases">
        <title>Pedobacter sp. HMF7056 Genome sequencing and assembly.</title>
        <authorList>
            <person name="Kang H."/>
            <person name="Kim H."/>
            <person name="Joh K."/>
        </authorList>
    </citation>
    <scope>NUCLEOTIDE SEQUENCE [LARGE SCALE GENOMIC DNA]</scope>
    <source>
        <strain evidence="2 3">HMF7056</strain>
    </source>
</reference>
<protein>
    <submittedName>
        <fullName evidence="2">Metallophosphoesterase</fullName>
    </submittedName>
</protein>
<gene>
    <name evidence="2" type="ORF">GS398_08695</name>
</gene>
<comment type="caution">
    <text evidence="2">The sequence shown here is derived from an EMBL/GenBank/DDBJ whole genome shotgun (WGS) entry which is preliminary data.</text>
</comment>
<dbReference type="AlphaFoldDB" id="A0A7K1XX14"/>
<evidence type="ECO:0000313" key="2">
    <source>
        <dbReference type="EMBL" id="MXV15377.1"/>
    </source>
</evidence>
<accession>A0A7K1XX14</accession>
<feature type="domain" description="Calcineurin-like phosphoesterase" evidence="1">
    <location>
        <begin position="55"/>
        <end position="195"/>
    </location>
</feature>
<dbReference type="InterPro" id="IPR029052">
    <property type="entry name" value="Metallo-depent_PP-like"/>
</dbReference>
<dbReference type="EMBL" id="WVHS01000002">
    <property type="protein sequence ID" value="MXV15377.1"/>
    <property type="molecule type" value="Genomic_DNA"/>
</dbReference>
<organism evidence="2 3">
    <name type="scientific">Hufsiella ginkgonis</name>
    <dbReference type="NCBI Taxonomy" id="2695274"/>
    <lineage>
        <taxon>Bacteria</taxon>
        <taxon>Pseudomonadati</taxon>
        <taxon>Bacteroidota</taxon>
        <taxon>Sphingobacteriia</taxon>
        <taxon>Sphingobacteriales</taxon>
        <taxon>Sphingobacteriaceae</taxon>
        <taxon>Hufsiella</taxon>
    </lineage>
</organism>
<dbReference type="Proteomes" id="UP000451233">
    <property type="component" value="Unassembled WGS sequence"/>
</dbReference>
<proteinExistence type="predicted"/>
<dbReference type="SUPFAM" id="SSF56300">
    <property type="entry name" value="Metallo-dependent phosphatases"/>
    <property type="match status" value="1"/>
</dbReference>
<dbReference type="Gene3D" id="3.60.21.10">
    <property type="match status" value="1"/>
</dbReference>
<dbReference type="PANTHER" id="PTHR43143:SF1">
    <property type="entry name" value="SERINE_THREONINE-PROTEIN PHOSPHATASE CPPED1"/>
    <property type="match status" value="1"/>
</dbReference>
<dbReference type="PANTHER" id="PTHR43143">
    <property type="entry name" value="METALLOPHOSPHOESTERASE, CALCINEURIN SUPERFAMILY"/>
    <property type="match status" value="1"/>
</dbReference>
<sequence>MKRIIPFLLFIVVALAGCEKFEFSPNQKFHQNTPENLNAINIARLQSSAGDDTVRFIVSGDPQRAYNQAEDFVAAINKLKGIDFVVVDGDLSDFGLLQEMEWVHEIYGKLVVPYVAVIGNHDLQASGEDIFRRMYGPLNYSFIYGGIKFVCHNTNSREYNFNHAVPDITWLTNEFKAQPGVTAFVGLAHVPPTDPDFDHDLESAYLHAINYSGSTLGSVYAHIDKGTTWYPDDGESPPVYTTNAIGNRECMLIEITHGILHTRTISF</sequence>
<evidence type="ECO:0000259" key="1">
    <source>
        <dbReference type="Pfam" id="PF00149"/>
    </source>
</evidence>
<dbReference type="GO" id="GO:0016787">
    <property type="term" value="F:hydrolase activity"/>
    <property type="evidence" value="ECO:0007669"/>
    <property type="project" value="InterPro"/>
</dbReference>
<dbReference type="InterPro" id="IPR004843">
    <property type="entry name" value="Calcineurin-like_PHP"/>
</dbReference>
<dbReference type="PROSITE" id="PS51257">
    <property type="entry name" value="PROKAR_LIPOPROTEIN"/>
    <property type="match status" value="1"/>
</dbReference>
<evidence type="ECO:0000313" key="3">
    <source>
        <dbReference type="Proteomes" id="UP000451233"/>
    </source>
</evidence>
<dbReference type="InterPro" id="IPR051918">
    <property type="entry name" value="STPP_CPPED1"/>
</dbReference>
<keyword evidence="3" id="KW-1185">Reference proteome</keyword>
<name>A0A7K1XX14_9SPHI</name>